<dbReference type="EMBL" id="NAJQ01000075">
    <property type="protein sequence ID" value="TKA80171.1"/>
    <property type="molecule type" value="Genomic_DNA"/>
</dbReference>
<dbReference type="Proteomes" id="UP000309340">
    <property type="component" value="Unassembled WGS sequence"/>
</dbReference>
<sequence length="98" mass="10061">MQFTLIASLFAVTALAMPPLTPFGGRTGGCASIQASCKPPSPDFVDQVRKECAATYAASGNTADDPSLPSAQVNCQIVKILEAQKIPGQAAVLGSLTH</sequence>
<comment type="caution">
    <text evidence="2">The sequence shown here is derived from an EMBL/GenBank/DDBJ whole genome shotgun (WGS) entry which is preliminary data.</text>
</comment>
<keyword evidence="1" id="KW-0732">Signal</keyword>
<reference evidence="2 3" key="1">
    <citation type="submission" date="2017-03" db="EMBL/GenBank/DDBJ databases">
        <title>Genomes of endolithic fungi from Antarctica.</title>
        <authorList>
            <person name="Coleine C."/>
            <person name="Masonjones S."/>
            <person name="Stajich J.E."/>
        </authorList>
    </citation>
    <scope>NUCLEOTIDE SEQUENCE [LARGE SCALE GENOMIC DNA]</scope>
    <source>
        <strain evidence="2 3">CCFEE 5184</strain>
    </source>
</reference>
<protein>
    <submittedName>
        <fullName evidence="2">Uncharacterized protein</fullName>
    </submittedName>
</protein>
<evidence type="ECO:0000313" key="3">
    <source>
        <dbReference type="Proteomes" id="UP000309340"/>
    </source>
</evidence>
<name>A0A4U0XU87_9PEZI</name>
<evidence type="ECO:0000313" key="2">
    <source>
        <dbReference type="EMBL" id="TKA80171.1"/>
    </source>
</evidence>
<organism evidence="2 3">
    <name type="scientific">Friedmanniomyces simplex</name>
    <dbReference type="NCBI Taxonomy" id="329884"/>
    <lineage>
        <taxon>Eukaryota</taxon>
        <taxon>Fungi</taxon>
        <taxon>Dikarya</taxon>
        <taxon>Ascomycota</taxon>
        <taxon>Pezizomycotina</taxon>
        <taxon>Dothideomycetes</taxon>
        <taxon>Dothideomycetidae</taxon>
        <taxon>Mycosphaerellales</taxon>
        <taxon>Teratosphaeriaceae</taxon>
        <taxon>Friedmanniomyces</taxon>
    </lineage>
</organism>
<evidence type="ECO:0000256" key="1">
    <source>
        <dbReference type="SAM" id="SignalP"/>
    </source>
</evidence>
<feature type="signal peptide" evidence="1">
    <location>
        <begin position="1"/>
        <end position="16"/>
    </location>
</feature>
<keyword evidence="3" id="KW-1185">Reference proteome</keyword>
<accession>A0A4U0XU87</accession>
<feature type="chain" id="PRO_5020243122" evidence="1">
    <location>
        <begin position="17"/>
        <end position="98"/>
    </location>
</feature>
<dbReference type="AlphaFoldDB" id="A0A4U0XU87"/>
<gene>
    <name evidence="2" type="ORF">B0A55_03605</name>
</gene>
<proteinExistence type="predicted"/>